<evidence type="ECO:0000313" key="10">
    <source>
        <dbReference type="Proteomes" id="UP001596364"/>
    </source>
</evidence>
<gene>
    <name evidence="9" type="ORF">ACFP85_07800</name>
</gene>
<dbReference type="SUPFAM" id="SSF52317">
    <property type="entry name" value="Class I glutamine amidotransferase-like"/>
    <property type="match status" value="1"/>
</dbReference>
<comment type="similarity">
    <text evidence="2">Belongs to the peptidase M14 family.</text>
</comment>
<reference evidence="10" key="1">
    <citation type="journal article" date="2019" name="Int. J. Syst. Evol. Microbiol.">
        <title>The Global Catalogue of Microorganisms (GCM) 10K type strain sequencing project: providing services to taxonomists for standard genome sequencing and annotation.</title>
        <authorList>
            <consortium name="The Broad Institute Genomics Platform"/>
            <consortium name="The Broad Institute Genome Sequencing Center for Infectious Disease"/>
            <person name="Wu L."/>
            <person name="Ma J."/>
        </authorList>
    </citation>
    <scope>NUCLEOTIDE SEQUENCE [LARGE SCALE GENOMIC DNA]</scope>
    <source>
        <strain evidence="10">CGMCC 1.16031</strain>
    </source>
</reference>
<dbReference type="EMBL" id="JBHSUS010000001">
    <property type="protein sequence ID" value="MFC6440049.1"/>
    <property type="molecule type" value="Genomic_DNA"/>
</dbReference>
<evidence type="ECO:0000256" key="3">
    <source>
        <dbReference type="ARBA" id="ARBA00022670"/>
    </source>
</evidence>
<evidence type="ECO:0000256" key="2">
    <source>
        <dbReference type="ARBA" id="ARBA00005988"/>
    </source>
</evidence>
<keyword evidence="4" id="KW-0378">Hydrolase</keyword>
<dbReference type="CDD" id="cd06238">
    <property type="entry name" value="M14-like"/>
    <property type="match status" value="1"/>
</dbReference>
<comment type="cofactor">
    <cofactor evidence="1">
        <name>Zn(2+)</name>
        <dbReference type="ChEBI" id="CHEBI:29105"/>
    </cofactor>
</comment>
<evidence type="ECO:0000313" key="9">
    <source>
        <dbReference type="EMBL" id="MFC6440049.1"/>
    </source>
</evidence>
<sequence>MKLIKSLALCCSWLSASVLAQALPPMWQGTTYDTSIPSFEQVLGYAPGERISNHSQMLHYFQALEKAAPGRIKVFEYAQSWEGRSLIYAAIGREQAITTLDQFATSMQLLASPERQQRDDKQRLLANLPASTWLAYGVHGNEISSTDAAMFTAYHLLAAKDDALVNTVLDNSIVFIDPLQNPDGRERFTSRYYASVGLEHSADRYSAEHNEPWPSGRTNHYLFDMNRDWLAITQPESKGRIAALNHFKPLVVIDLHEMGGDESYYFAPAAEPFNPHMTATQIANMNQIGRNHGRHFDQYGFDYFTREIFDAFYPGYGDSWPTFYGASASTYEVGSARGEIFRRKNGELYTYRDSVQRHVVASLSTVEATATMRSKLLRDFADYQTDSIALGKKSKQRVYLLPNTRDRAGNHRLATLMAEHGVVVHQATDNFSACGVKYPAGAYFIDTAQPRGRFVTTTFTAQVNMDDGFIKEQERRRARYLSDEIYDVTGWSLPKMFNLDVASCDDKPSVQARQVSATDPLEGQFATSTDDVAYIVPWGDMSAVRFLTAALRAGLVVKSADKAFTLDGGKRYPAGSLVIERGKNSQSLSATLTELAAQSGALIDNVSSSWVVDGPSFGSNGMAQLVTPNIAIAWDEPTYSSSAGNTRFVIERQMGYPVTAIRSDDLMRADLSRYQVLILPNGYYAGVFGTAGADKLKGWVEQGGVLVTFSGGTRYIADAQNGLLDVKREFAIKDEAEQSAEDGSMVKGSTITSKQQLLTEVDKNQRSPDHVAGVLANIDVDQEHWLTAGVNPTVVGVVAGSEIYTPIKLNSGMNLAWFSQADTLLASGYLWQQNREQLAFKPYLMQQPVGKGMVIAFTQEPTFRAYLDGLNVMVANALFRAPAQTAALH</sequence>
<dbReference type="Gene3D" id="3.40.630.10">
    <property type="entry name" value="Zn peptidases"/>
    <property type="match status" value="1"/>
</dbReference>
<dbReference type="SUPFAM" id="SSF53187">
    <property type="entry name" value="Zn-dependent exopeptidases"/>
    <property type="match status" value="1"/>
</dbReference>
<evidence type="ECO:0000256" key="6">
    <source>
        <dbReference type="ARBA" id="ARBA00023049"/>
    </source>
</evidence>
<feature type="signal peptide" evidence="7">
    <location>
        <begin position="1"/>
        <end position="20"/>
    </location>
</feature>
<evidence type="ECO:0000256" key="4">
    <source>
        <dbReference type="ARBA" id="ARBA00022801"/>
    </source>
</evidence>
<keyword evidence="3" id="KW-0645">Protease</keyword>
<organism evidence="9 10">
    <name type="scientific">Pseudobowmanella zhangzhouensis</name>
    <dbReference type="NCBI Taxonomy" id="1537679"/>
    <lineage>
        <taxon>Bacteria</taxon>
        <taxon>Pseudomonadati</taxon>
        <taxon>Pseudomonadota</taxon>
        <taxon>Gammaproteobacteria</taxon>
        <taxon>Alteromonadales</taxon>
        <taxon>Alteromonadaceae</taxon>
    </lineage>
</organism>
<dbReference type="InterPro" id="IPR029062">
    <property type="entry name" value="Class_I_gatase-like"/>
</dbReference>
<keyword evidence="5" id="KW-0862">Zinc</keyword>
<protein>
    <submittedName>
        <fullName evidence="9">M14 family metallopeptidase</fullName>
    </submittedName>
</protein>
<comment type="caution">
    <text evidence="9">The sequence shown here is derived from an EMBL/GenBank/DDBJ whole genome shotgun (WGS) entry which is preliminary data.</text>
</comment>
<dbReference type="Gene3D" id="3.40.50.880">
    <property type="match status" value="1"/>
</dbReference>
<dbReference type="PANTHER" id="PTHR11705:SF143">
    <property type="entry name" value="SLL0236 PROTEIN"/>
    <property type="match status" value="1"/>
</dbReference>
<keyword evidence="6" id="KW-0482">Metalloprotease</keyword>
<dbReference type="Proteomes" id="UP001596364">
    <property type="component" value="Unassembled WGS sequence"/>
</dbReference>
<keyword evidence="7" id="KW-0732">Signal</keyword>
<dbReference type="PANTHER" id="PTHR11705">
    <property type="entry name" value="PROTEASE FAMILY M14 CARBOXYPEPTIDASE A,B"/>
    <property type="match status" value="1"/>
</dbReference>
<feature type="domain" description="Peptidase M14" evidence="8">
    <location>
        <begin position="58"/>
        <end position="233"/>
    </location>
</feature>
<proteinExistence type="inferred from homology"/>
<accession>A0ABW1XJ11</accession>
<evidence type="ECO:0000256" key="5">
    <source>
        <dbReference type="ARBA" id="ARBA00022833"/>
    </source>
</evidence>
<feature type="chain" id="PRO_5045418112" evidence="7">
    <location>
        <begin position="21"/>
        <end position="889"/>
    </location>
</feature>
<keyword evidence="10" id="KW-1185">Reference proteome</keyword>
<dbReference type="RefSeq" id="WP_254426514.1">
    <property type="nucleotide sequence ID" value="NZ_JBHSUS010000001.1"/>
</dbReference>
<evidence type="ECO:0000256" key="1">
    <source>
        <dbReference type="ARBA" id="ARBA00001947"/>
    </source>
</evidence>
<dbReference type="CDD" id="cd03143">
    <property type="entry name" value="A4_beta-galactosidase_middle_domain"/>
    <property type="match status" value="1"/>
</dbReference>
<dbReference type="InterPro" id="IPR000834">
    <property type="entry name" value="Peptidase_M14"/>
</dbReference>
<dbReference type="Pfam" id="PF00246">
    <property type="entry name" value="Peptidase_M14"/>
    <property type="match status" value="1"/>
</dbReference>
<name>A0ABW1XJ11_9ALTE</name>
<evidence type="ECO:0000256" key="7">
    <source>
        <dbReference type="SAM" id="SignalP"/>
    </source>
</evidence>
<evidence type="ECO:0000259" key="8">
    <source>
        <dbReference type="Pfam" id="PF00246"/>
    </source>
</evidence>